<dbReference type="RefSeq" id="WP_330196347.1">
    <property type="nucleotide sequence ID" value="NZ_JAZDRO010000003.1"/>
</dbReference>
<evidence type="ECO:0000313" key="2">
    <source>
        <dbReference type="EMBL" id="MEE2566797.1"/>
    </source>
</evidence>
<comment type="caution">
    <text evidence="2">The sequence shown here is derived from an EMBL/GenBank/DDBJ whole genome shotgun (WGS) entry which is preliminary data.</text>
</comment>
<keyword evidence="1" id="KW-0812">Transmembrane</keyword>
<proteinExistence type="predicted"/>
<gene>
    <name evidence="2" type="ORF">V0U35_08905</name>
</gene>
<accession>A0ABU7LZ16</accession>
<organism evidence="2 3">
    <name type="scientific">Hyphobacterium marinum</name>
    <dbReference type="NCBI Taxonomy" id="3116574"/>
    <lineage>
        <taxon>Bacteria</taxon>
        <taxon>Pseudomonadati</taxon>
        <taxon>Pseudomonadota</taxon>
        <taxon>Alphaproteobacteria</taxon>
        <taxon>Maricaulales</taxon>
        <taxon>Maricaulaceae</taxon>
        <taxon>Hyphobacterium</taxon>
    </lineage>
</organism>
<keyword evidence="1" id="KW-1133">Transmembrane helix</keyword>
<reference evidence="2 3" key="1">
    <citation type="submission" date="2024-01" db="EMBL/GenBank/DDBJ databases">
        <title>Hyphobacterium bacterium isolated from marine sediment.</title>
        <authorList>
            <person name="Zhao S."/>
        </authorList>
    </citation>
    <scope>NUCLEOTIDE SEQUENCE [LARGE SCALE GENOMIC DNA]</scope>
    <source>
        <strain evidence="2 3">Y60-23</strain>
    </source>
</reference>
<protein>
    <submittedName>
        <fullName evidence="2">Uncharacterized protein</fullName>
    </submittedName>
</protein>
<name>A0ABU7LZ16_9PROT</name>
<dbReference type="Proteomes" id="UP001310692">
    <property type="component" value="Unassembled WGS sequence"/>
</dbReference>
<dbReference type="EMBL" id="JAZDRO010000003">
    <property type="protein sequence ID" value="MEE2566797.1"/>
    <property type="molecule type" value="Genomic_DNA"/>
</dbReference>
<evidence type="ECO:0000256" key="1">
    <source>
        <dbReference type="SAM" id="Phobius"/>
    </source>
</evidence>
<keyword evidence="1" id="KW-0472">Membrane</keyword>
<keyword evidence="3" id="KW-1185">Reference proteome</keyword>
<evidence type="ECO:0000313" key="3">
    <source>
        <dbReference type="Proteomes" id="UP001310692"/>
    </source>
</evidence>
<feature type="transmembrane region" description="Helical" evidence="1">
    <location>
        <begin position="22"/>
        <end position="42"/>
    </location>
</feature>
<sequence>MHKTFETHHDVLKAPKTWQDQVTSVTTTAVFVLLALSVAVFAL</sequence>